<proteinExistence type="predicted"/>
<dbReference type="EC" id="3.6.-.-" evidence="2"/>
<dbReference type="RefSeq" id="WP_377981381.1">
    <property type="nucleotide sequence ID" value="NZ_JBBKXX010000003.1"/>
</dbReference>
<keyword evidence="3" id="KW-1185">Reference proteome</keyword>
<dbReference type="GO" id="GO:0016787">
    <property type="term" value="F:hydrolase activity"/>
    <property type="evidence" value="ECO:0007669"/>
    <property type="project" value="UniProtKB-KW"/>
</dbReference>
<dbReference type="Pfam" id="PF00293">
    <property type="entry name" value="NUDIX"/>
    <property type="match status" value="1"/>
</dbReference>
<accession>A0ABW6DK31</accession>
<name>A0ABW6DK31_9BACT</name>
<keyword evidence="2" id="KW-0378">Hydrolase</keyword>
<protein>
    <submittedName>
        <fullName evidence="2">NUDIX hydrolase</fullName>
        <ecNumber evidence="2">3.6.-.-</ecNumber>
    </submittedName>
</protein>
<organism evidence="2 3">
    <name type="scientific">Aquirufa esocilacus</name>
    <dbReference type="NCBI Taxonomy" id="3096513"/>
    <lineage>
        <taxon>Bacteria</taxon>
        <taxon>Pseudomonadati</taxon>
        <taxon>Bacteroidota</taxon>
        <taxon>Cytophagia</taxon>
        <taxon>Cytophagales</taxon>
        <taxon>Flectobacillaceae</taxon>
        <taxon>Aquirufa</taxon>
    </lineage>
</organism>
<evidence type="ECO:0000259" key="1">
    <source>
        <dbReference type="PROSITE" id="PS51462"/>
    </source>
</evidence>
<evidence type="ECO:0000313" key="3">
    <source>
        <dbReference type="Proteomes" id="UP001598019"/>
    </source>
</evidence>
<dbReference type="Gene3D" id="3.90.79.10">
    <property type="entry name" value="Nucleoside Triphosphate Pyrophosphohydrolase"/>
    <property type="match status" value="1"/>
</dbReference>
<gene>
    <name evidence="2" type="ORF">SKC37_10235</name>
</gene>
<comment type="caution">
    <text evidence="2">The sequence shown here is derived from an EMBL/GenBank/DDBJ whole genome shotgun (WGS) entry which is preliminary data.</text>
</comment>
<evidence type="ECO:0000313" key="2">
    <source>
        <dbReference type="EMBL" id="MFD3409036.1"/>
    </source>
</evidence>
<dbReference type="SUPFAM" id="SSF55811">
    <property type="entry name" value="Nudix"/>
    <property type="match status" value="1"/>
</dbReference>
<reference evidence="2 3" key="1">
    <citation type="submission" date="2024-03" db="EMBL/GenBank/DDBJ databases">
        <title>Aquirufa genome sequencing.</title>
        <authorList>
            <person name="Pitt A."/>
            <person name="Hahn M.W."/>
        </authorList>
    </citation>
    <scope>NUCLEOTIDE SEQUENCE [LARGE SCALE GENOMIC DNA]</scope>
    <source>
        <strain evidence="2 3">HETE-83D</strain>
    </source>
</reference>
<dbReference type="InterPro" id="IPR015797">
    <property type="entry name" value="NUDIX_hydrolase-like_dom_sf"/>
</dbReference>
<dbReference type="InterPro" id="IPR000086">
    <property type="entry name" value="NUDIX_hydrolase_dom"/>
</dbReference>
<sequence length="150" mass="17491">MFVKKKYSQGAGIIFYKKENDQILVALGLRRGGRQAGFWSYAGGNLDATDKSYYDCAIREAGEEFFNHKQSLFNLIPPENMTPGKRVGINVYFIRWDAYFVDVSNIPVVFERQKSEIGDIRWFNIKHLPPKTHLLIRYEIWLARISGYFN</sequence>
<dbReference type="PROSITE" id="PS51462">
    <property type="entry name" value="NUDIX"/>
    <property type="match status" value="1"/>
</dbReference>
<dbReference type="EMBL" id="JBBKXX010000003">
    <property type="protein sequence ID" value="MFD3409036.1"/>
    <property type="molecule type" value="Genomic_DNA"/>
</dbReference>
<dbReference type="Proteomes" id="UP001598019">
    <property type="component" value="Unassembled WGS sequence"/>
</dbReference>
<feature type="domain" description="Nudix hydrolase" evidence="1">
    <location>
        <begin position="6"/>
        <end position="148"/>
    </location>
</feature>